<keyword evidence="6" id="KW-1185">Reference proteome</keyword>
<dbReference type="Proteomes" id="UP000046395">
    <property type="component" value="Unassembled WGS sequence"/>
</dbReference>
<dbReference type="Gene3D" id="3.30.420.10">
    <property type="entry name" value="Ribonuclease H-like superfamily/Ribonuclease H"/>
    <property type="match status" value="2"/>
</dbReference>
<dbReference type="InterPro" id="IPR043502">
    <property type="entry name" value="DNA/RNA_pol_sf"/>
</dbReference>
<dbReference type="Gene3D" id="4.10.60.10">
    <property type="entry name" value="Zinc finger, CCHC-type"/>
    <property type="match status" value="1"/>
</dbReference>
<feature type="region of interest" description="Disordered" evidence="3">
    <location>
        <begin position="1135"/>
        <end position="1241"/>
    </location>
</feature>
<dbReference type="Pfam" id="PF00098">
    <property type="entry name" value="zf-CCHC"/>
    <property type="match status" value="1"/>
</dbReference>
<dbReference type="GO" id="GO:0003676">
    <property type="term" value="F:nucleic acid binding"/>
    <property type="evidence" value="ECO:0007669"/>
    <property type="project" value="InterPro"/>
</dbReference>
<dbReference type="Pfam" id="PF00665">
    <property type="entry name" value="rve"/>
    <property type="match status" value="1"/>
</dbReference>
<dbReference type="PANTHER" id="PTHR37984:SF5">
    <property type="entry name" value="PROTEIN NYNRIN-LIKE"/>
    <property type="match status" value="1"/>
</dbReference>
<dbReference type="GO" id="GO:0015074">
    <property type="term" value="P:DNA integration"/>
    <property type="evidence" value="ECO:0007669"/>
    <property type="project" value="InterPro"/>
</dbReference>
<evidence type="ECO:0000313" key="7">
    <source>
        <dbReference type="WBParaSite" id="TMUE_1000002636.1"/>
    </source>
</evidence>
<evidence type="ECO:0000313" key="6">
    <source>
        <dbReference type="Proteomes" id="UP000046395"/>
    </source>
</evidence>
<dbReference type="SUPFAM" id="SSF56672">
    <property type="entry name" value="DNA/RNA polymerases"/>
    <property type="match status" value="1"/>
</dbReference>
<dbReference type="GO" id="GO:0006950">
    <property type="term" value="P:response to stress"/>
    <property type="evidence" value="ECO:0007669"/>
    <property type="project" value="UniProtKB-ARBA"/>
</dbReference>
<name>A0A5S6Q5U0_TRIMR</name>
<keyword evidence="1" id="KW-0808">Transferase</keyword>
<evidence type="ECO:0000259" key="4">
    <source>
        <dbReference type="PROSITE" id="PS50158"/>
    </source>
</evidence>
<dbReference type="CDD" id="cd00303">
    <property type="entry name" value="retropepsin_like"/>
    <property type="match status" value="1"/>
</dbReference>
<feature type="domain" description="Integrase catalytic" evidence="5">
    <location>
        <begin position="919"/>
        <end position="1040"/>
    </location>
</feature>
<keyword evidence="2" id="KW-0479">Metal-binding</keyword>
<dbReference type="InterPro" id="IPR036397">
    <property type="entry name" value="RNaseH_sf"/>
</dbReference>
<dbReference type="InterPro" id="IPR000477">
    <property type="entry name" value="RT_dom"/>
</dbReference>
<dbReference type="Gene3D" id="3.10.10.10">
    <property type="entry name" value="HIV Type 1 Reverse Transcriptase, subunit A, domain 1"/>
    <property type="match status" value="1"/>
</dbReference>
<dbReference type="SMART" id="SM00343">
    <property type="entry name" value="ZnF_C2HC"/>
    <property type="match status" value="1"/>
</dbReference>
<dbReference type="InterPro" id="IPR043128">
    <property type="entry name" value="Rev_trsase/Diguanyl_cyclase"/>
</dbReference>
<dbReference type="GO" id="GO:0019899">
    <property type="term" value="F:enzyme binding"/>
    <property type="evidence" value="ECO:0007669"/>
    <property type="project" value="UniProtKB-ARBA"/>
</dbReference>
<dbReference type="Gene3D" id="1.10.340.70">
    <property type="match status" value="1"/>
</dbReference>
<dbReference type="GO" id="GO:0004523">
    <property type="term" value="F:RNA-DNA hybrid ribonuclease activity"/>
    <property type="evidence" value="ECO:0007669"/>
    <property type="project" value="InterPro"/>
</dbReference>
<dbReference type="SUPFAM" id="SSF53098">
    <property type="entry name" value="Ribonuclease H-like"/>
    <property type="match status" value="1"/>
</dbReference>
<evidence type="ECO:0000256" key="2">
    <source>
        <dbReference type="PROSITE-ProRule" id="PRU00047"/>
    </source>
</evidence>
<feature type="domain" description="CCHC-type" evidence="4">
    <location>
        <begin position="208"/>
        <end position="223"/>
    </location>
</feature>
<feature type="compositionally biased region" description="Polar residues" evidence="3">
    <location>
        <begin position="1191"/>
        <end position="1209"/>
    </location>
</feature>
<dbReference type="PROSITE" id="PS50994">
    <property type="entry name" value="INTEGRASE"/>
    <property type="match status" value="1"/>
</dbReference>
<protein>
    <submittedName>
        <fullName evidence="7">Uncharacterized protein</fullName>
    </submittedName>
</protein>
<dbReference type="PROSITE" id="PS50158">
    <property type="entry name" value="ZF_CCHC"/>
    <property type="match status" value="1"/>
</dbReference>
<accession>A0A5S6Q5U0</accession>
<dbReference type="Pfam" id="PF23088">
    <property type="entry name" value="DUF7047"/>
    <property type="match status" value="1"/>
</dbReference>
<dbReference type="InterPro" id="IPR054521">
    <property type="entry name" value="HRI2_3H"/>
</dbReference>
<dbReference type="InterPro" id="IPR001878">
    <property type="entry name" value="Znf_CCHC"/>
</dbReference>
<dbReference type="WBParaSite" id="TMUE_1000002636.1">
    <property type="protein sequence ID" value="TMUE_1000002636.1"/>
    <property type="gene ID" value="WBGene00291377"/>
</dbReference>
<dbReference type="PANTHER" id="PTHR37984">
    <property type="entry name" value="PROTEIN CBG26694"/>
    <property type="match status" value="1"/>
</dbReference>
<dbReference type="Pfam" id="PF22949">
    <property type="entry name" value="HRI2_3H"/>
    <property type="match status" value="1"/>
</dbReference>
<evidence type="ECO:0000256" key="1">
    <source>
        <dbReference type="ARBA" id="ARBA00022527"/>
    </source>
</evidence>
<evidence type="ECO:0000256" key="3">
    <source>
        <dbReference type="SAM" id="MobiDB-lite"/>
    </source>
</evidence>
<keyword evidence="1" id="KW-0418">Kinase</keyword>
<proteinExistence type="predicted"/>
<dbReference type="GO" id="GO:0004674">
    <property type="term" value="F:protein serine/threonine kinase activity"/>
    <property type="evidence" value="ECO:0007669"/>
    <property type="project" value="UniProtKB-KW"/>
</dbReference>
<dbReference type="GO" id="GO:0042575">
    <property type="term" value="C:DNA polymerase complex"/>
    <property type="evidence" value="ECO:0007669"/>
    <property type="project" value="UniProtKB-ARBA"/>
</dbReference>
<keyword evidence="1" id="KW-0723">Serine/threonine-protein kinase</keyword>
<evidence type="ECO:0000259" key="5">
    <source>
        <dbReference type="PROSITE" id="PS50994"/>
    </source>
</evidence>
<sequence length="1421" mass="158136">MPRGETTSYRGPELGRVNGLLLDMQLIPVFDGSADASILDWLEKLELVCKLRGIDDIATVIPLRLAGGAFAAYMQMPAEDRMNASKIKNVLMTTFAVDPHVAYEQFVSRKLKPGEQPDLFLADLRRMATLLGGVSEKVLACAFVAGLPAGVRQMLRAGCRIEEMNLSQILARARAVLVDETHDVNHHRACFGIVESKANPRQTGSGKKCFSCGGVGHFARDCPTPRRDRGRSSSIREGKRPWGEGVSASLLPPRALTMALPAVRLRIDGAERIALVDTGCSTCVAHAATCENWERRCVNMITVDGKEMRCQGSGDVTLELLDGTQVKIEAIVVEDRPLGFDFVLGMNGILALGGVAVDDRLQVRFGAESARVCASNTASIKLDEQDFTATFDHGTRTWTVAWKWSDGKGPAVLNNRVKEYPPSAWARPHYEEELEKWIQKGWLVPYEERVHGPVKGLIPMMAVIQRSKQKVRPVMDFRELNTHIEAYTANADVCANKLREWRRQGTNVAIVDLKDAYLQLRVDRALWPYQTVEVKGRRYCLTRLGFGLNVAPLVMKTVLAFVLSQEPSVKAGTSAYVDDILVNEDVVDADRVRRVLERYGLHCKAHERVADGARVLGLDVWGENGALRWKRCSEISDVPRKLTRRAVFSLCGELVGHYPVCGWLRVTAAFAKRQINAVTKGWDDPVDSVAVRAFLEETVRKVRDEDPARGAWNVSGERARLWVDASSLALGVMLEVDGSVVEDAGWLRPDDAQHINMAELDALIRGLNLAIAWRMRCIEVMTDSSAVHRWISDGLSGKSRLRTKAAGEMLIRRRVSTVLSLVAEYGLELTVNLVRSETNRADVLTRVPQRIMKALTDSQRYTCAVIVDEDLRRLITNVHHEAGHPGVRRTLHFVKRLRPSVTRRVVRQMVKDCQICQAIDPAPVTWKRGNLEVDKVWQRIGVDITHYGSKPYLTIVDCGPSRFAIWRPLRFQTSVDVVEQLENVFYERGAPEEILLDNDTAFRSRTFTDFAARWGMRVRYRCAHAPSGNGIAERCHRSVKVIAARKNCSIPEAVYLYNVTPRDDCTDSSAPVGNMYKYTVRIRGIDQVANEAQPQEGPYTVGDKVWVKPPGARCTSKYQKGAITGVLSDQAVEVDGTPRHVRDLRRRLPSSDAPDQQPKNDGGDCGTTLGLPIQHLTQTTCPRDAQPDVDGSQQTDVNGVGRSSGTPTSLLPVRNLPASLQMEDSPSQVYSDSSSTDSVMDNADGSFSSVDKDKVRAIAKLPVAKDLFALRSYESNDYMKFIVVVLLEMVCCTSEPNPHRQKQLFTVLSDHLVEVGAIPRCLLSNELYSIRERFYLTLDQLLKTTRKLLNTEAAPQHVPTTASACENESTRALLPRMFHDPERQSGRKCRSKYVEVAEVGKGGFRKVVKAIIGSSLPGFYR</sequence>
<dbReference type="InterPro" id="IPR050951">
    <property type="entry name" value="Retrovirus_Pol_polyprotein"/>
</dbReference>
<dbReference type="InterPro" id="IPR055475">
    <property type="entry name" value="DUF7047"/>
</dbReference>
<dbReference type="InterPro" id="IPR012337">
    <property type="entry name" value="RNaseH-like_sf"/>
</dbReference>
<dbReference type="Pfam" id="PF17921">
    <property type="entry name" value="Integrase_H2C2"/>
    <property type="match status" value="1"/>
</dbReference>
<reference evidence="7" key="1">
    <citation type="submission" date="2019-12" db="UniProtKB">
        <authorList>
            <consortium name="WormBaseParasite"/>
        </authorList>
    </citation>
    <scope>IDENTIFICATION</scope>
</reference>
<dbReference type="Gene3D" id="3.30.70.270">
    <property type="match status" value="1"/>
</dbReference>
<keyword evidence="2" id="KW-0863">Zinc-finger</keyword>
<dbReference type="InterPro" id="IPR001584">
    <property type="entry name" value="Integrase_cat-core"/>
</dbReference>
<organism evidence="6 7">
    <name type="scientific">Trichuris muris</name>
    <name type="common">Mouse whipworm</name>
    <dbReference type="NCBI Taxonomy" id="70415"/>
    <lineage>
        <taxon>Eukaryota</taxon>
        <taxon>Metazoa</taxon>
        <taxon>Ecdysozoa</taxon>
        <taxon>Nematoda</taxon>
        <taxon>Enoplea</taxon>
        <taxon>Dorylaimia</taxon>
        <taxon>Trichinellida</taxon>
        <taxon>Trichuridae</taxon>
        <taxon>Trichuris</taxon>
    </lineage>
</organism>
<dbReference type="GO" id="GO:0008270">
    <property type="term" value="F:zinc ion binding"/>
    <property type="evidence" value="ECO:0007669"/>
    <property type="project" value="UniProtKB-KW"/>
</dbReference>
<dbReference type="SUPFAM" id="SSF57756">
    <property type="entry name" value="Retrovirus zinc finger-like domains"/>
    <property type="match status" value="1"/>
</dbReference>
<dbReference type="STRING" id="70415.A0A5S6Q5U0"/>
<dbReference type="Pfam" id="PF00078">
    <property type="entry name" value="RVT_1"/>
    <property type="match status" value="1"/>
</dbReference>
<dbReference type="InterPro" id="IPR002156">
    <property type="entry name" value="RNaseH_domain"/>
</dbReference>
<dbReference type="InterPro" id="IPR041588">
    <property type="entry name" value="Integrase_H2C2"/>
</dbReference>
<dbReference type="Pfam" id="PF13456">
    <property type="entry name" value="RVT_3"/>
    <property type="match status" value="1"/>
</dbReference>
<feature type="compositionally biased region" description="Low complexity" evidence="3">
    <location>
        <begin position="1224"/>
        <end position="1241"/>
    </location>
</feature>
<keyword evidence="2" id="KW-0862">Zinc</keyword>
<dbReference type="InterPro" id="IPR036875">
    <property type="entry name" value="Znf_CCHC_sf"/>
</dbReference>